<keyword evidence="2" id="KW-1185">Reference proteome</keyword>
<evidence type="ECO:0000313" key="2">
    <source>
        <dbReference type="Proteomes" id="UP000430368"/>
    </source>
</evidence>
<sequence>MRVNRLSLPLMLLIALLSMLAFWWSLRSVEIIAVHHKNEFSAVLVNHFPITDKGKIDWWIKNKDRLKNEYKIPNPASDGFFSITFWDFSDGYKEAGKYDRRCFDDMPTKKKCIEKNKEFIVSNERSGDISFITNGDEYHMKSNGDIIKVGID</sequence>
<reference evidence="1 2" key="1">
    <citation type="submission" date="2019-07" db="EMBL/GenBank/DDBJ databases">
        <title>Serratia dokdonensis sp. nov., an elicitor of systemic resistance in Nicotiana Tabacum.</title>
        <authorList>
            <person name="Son J.-S."/>
            <person name="Hwang Y.-J."/>
            <person name="Lee S.-Y."/>
            <person name="Ghim S.-Y."/>
        </authorList>
    </citation>
    <scope>NUCLEOTIDE SEQUENCE [LARGE SCALE GENOMIC DNA]</scope>
    <source>
        <strain evidence="1 2">KUDC3025</strain>
    </source>
</reference>
<evidence type="ECO:0000313" key="1">
    <source>
        <dbReference type="EMBL" id="QHA87471.1"/>
    </source>
</evidence>
<proteinExistence type="predicted"/>
<organism evidence="1 2">
    <name type="scientific">Serratia rhizosphaerae</name>
    <dbReference type="NCBI Taxonomy" id="2597702"/>
    <lineage>
        <taxon>Bacteria</taxon>
        <taxon>Pseudomonadati</taxon>
        <taxon>Pseudomonadota</taxon>
        <taxon>Gammaproteobacteria</taxon>
        <taxon>Enterobacterales</taxon>
        <taxon>Yersiniaceae</taxon>
        <taxon>Serratia</taxon>
    </lineage>
</organism>
<protein>
    <submittedName>
        <fullName evidence="1">DUF943 family protein</fullName>
    </submittedName>
</protein>
<dbReference type="EMBL" id="CP041764">
    <property type="protein sequence ID" value="QHA87471.1"/>
    <property type="molecule type" value="Genomic_DNA"/>
</dbReference>
<dbReference type="InterPro" id="IPR010351">
    <property type="entry name" value="DUF943"/>
</dbReference>
<dbReference type="Pfam" id="PF06092">
    <property type="entry name" value="DUF943"/>
    <property type="match status" value="1"/>
</dbReference>
<name>A0ABX6GMG3_9GAMM</name>
<accession>A0ABX6GMG3</accession>
<dbReference type="Proteomes" id="UP000430368">
    <property type="component" value="Chromosome"/>
</dbReference>
<gene>
    <name evidence="1" type="ORF">FO014_11200</name>
</gene>
<dbReference type="RefSeq" id="WP_160029591.1">
    <property type="nucleotide sequence ID" value="NZ_CP041764.1"/>
</dbReference>